<feature type="region of interest" description="Disordered" evidence="1">
    <location>
        <begin position="25"/>
        <end position="73"/>
    </location>
</feature>
<reference evidence="3" key="1">
    <citation type="journal article" date="2008" name="Nat. Genet.">
        <title>The Pristionchus pacificus genome provides a unique perspective on nematode lifestyle and parasitism.</title>
        <authorList>
            <person name="Dieterich C."/>
            <person name="Clifton S.W."/>
            <person name="Schuster L.N."/>
            <person name="Chinwalla A."/>
            <person name="Delehaunty K."/>
            <person name="Dinkelacker I."/>
            <person name="Fulton L."/>
            <person name="Fulton R."/>
            <person name="Godfrey J."/>
            <person name="Minx P."/>
            <person name="Mitreva M."/>
            <person name="Roeseler W."/>
            <person name="Tian H."/>
            <person name="Witte H."/>
            <person name="Yang S.P."/>
            <person name="Wilson R.K."/>
            <person name="Sommer R.J."/>
        </authorList>
    </citation>
    <scope>NUCLEOTIDE SEQUENCE [LARGE SCALE GENOMIC DNA]</scope>
    <source>
        <strain evidence="3">PS312</strain>
    </source>
</reference>
<evidence type="ECO:0000256" key="1">
    <source>
        <dbReference type="SAM" id="MobiDB-lite"/>
    </source>
</evidence>
<evidence type="ECO:0000313" key="3">
    <source>
        <dbReference type="Proteomes" id="UP000005239"/>
    </source>
</evidence>
<protein>
    <submittedName>
        <fullName evidence="2">Uncharacterized protein</fullName>
    </submittedName>
</protein>
<reference evidence="2" key="2">
    <citation type="submission" date="2022-06" db="UniProtKB">
        <authorList>
            <consortium name="EnsemblMetazoa"/>
        </authorList>
    </citation>
    <scope>IDENTIFICATION</scope>
    <source>
        <strain evidence="2">PS312</strain>
    </source>
</reference>
<gene>
    <name evidence="2" type="primary">WBGene00283189</name>
</gene>
<proteinExistence type="predicted"/>
<dbReference type="AlphaFoldDB" id="A0A2A6B4L2"/>
<keyword evidence="3" id="KW-1185">Reference proteome</keyword>
<organism evidence="2 3">
    <name type="scientific">Pristionchus pacificus</name>
    <name type="common">Parasitic nematode worm</name>
    <dbReference type="NCBI Taxonomy" id="54126"/>
    <lineage>
        <taxon>Eukaryota</taxon>
        <taxon>Metazoa</taxon>
        <taxon>Ecdysozoa</taxon>
        <taxon>Nematoda</taxon>
        <taxon>Chromadorea</taxon>
        <taxon>Rhabditida</taxon>
        <taxon>Rhabditina</taxon>
        <taxon>Diplogasteromorpha</taxon>
        <taxon>Diplogasteroidea</taxon>
        <taxon>Neodiplogasteridae</taxon>
        <taxon>Pristionchus</taxon>
    </lineage>
</organism>
<name>A0A2A6B4L2_PRIPA</name>
<dbReference type="Proteomes" id="UP000005239">
    <property type="component" value="Unassembled WGS sequence"/>
</dbReference>
<evidence type="ECO:0000313" key="2">
    <source>
        <dbReference type="EnsemblMetazoa" id="PPA44820.1"/>
    </source>
</evidence>
<sequence>MAYLRPQLLRNQWGYEWRYDLHLHRRFDIPPPPPPHPPPTPPPAEPPPPGNPPPGIPPPGNGGGTPAVGPAPACTPAWNNELIQACNEFRSADFERQTKKPTLPAAPVAPFAAAAARRAAARVVVAAP</sequence>
<accession>A0A8R1V591</accession>
<dbReference type="EnsemblMetazoa" id="PPA44820.1">
    <property type="protein sequence ID" value="PPA44820.1"/>
    <property type="gene ID" value="WBGene00283189"/>
</dbReference>
<accession>A0A2A6B4L2</accession>
<feature type="compositionally biased region" description="Pro residues" evidence="1">
    <location>
        <begin position="29"/>
        <end position="60"/>
    </location>
</feature>